<dbReference type="AlphaFoldDB" id="A0A931MU18"/>
<feature type="domain" description="Putative sugar diacid recognition" evidence="2">
    <location>
        <begin position="3"/>
        <end position="134"/>
    </location>
</feature>
<dbReference type="InterPro" id="IPR042070">
    <property type="entry name" value="PucR_C-HTH_sf"/>
</dbReference>
<comment type="similarity">
    <text evidence="1">Belongs to the CdaR family.</text>
</comment>
<evidence type="ECO:0000259" key="3">
    <source>
        <dbReference type="Pfam" id="PF13556"/>
    </source>
</evidence>
<feature type="domain" description="CdaR GGDEF-like" evidence="4">
    <location>
        <begin position="141"/>
        <end position="286"/>
    </location>
</feature>
<evidence type="ECO:0000259" key="4">
    <source>
        <dbReference type="Pfam" id="PF17853"/>
    </source>
</evidence>
<dbReference type="Pfam" id="PF17853">
    <property type="entry name" value="GGDEF_2"/>
    <property type="match status" value="1"/>
</dbReference>
<dbReference type="InterPro" id="IPR008599">
    <property type="entry name" value="Diacid_rec"/>
</dbReference>
<dbReference type="Proteomes" id="UP000614490">
    <property type="component" value="Unassembled WGS sequence"/>
</dbReference>
<dbReference type="InterPro" id="IPR051448">
    <property type="entry name" value="CdaR-like_regulators"/>
</dbReference>
<name>A0A931MU18_9BACI</name>
<reference evidence="5 6" key="1">
    <citation type="journal article" date="2005" name="Int. J. Syst. Evol. Microbiol.">
        <title>Halobacillus yeomjeoni sp. nov., isolated from a marine solar saltern in Korea.</title>
        <authorList>
            <person name="Yoon J.H."/>
            <person name="Kang S.J."/>
            <person name="Lee C.H."/>
            <person name="Oh H.W."/>
            <person name="Oh T.K."/>
        </authorList>
    </citation>
    <scope>NUCLEOTIDE SEQUENCE [LARGE SCALE GENOMIC DNA]</scope>
    <source>
        <strain evidence="5 6">KCTC 3957</strain>
    </source>
</reference>
<dbReference type="EMBL" id="JADZSC010000001">
    <property type="protein sequence ID" value="MBH0229423.1"/>
    <property type="molecule type" value="Genomic_DNA"/>
</dbReference>
<dbReference type="SUPFAM" id="SSF46689">
    <property type="entry name" value="Homeodomain-like"/>
    <property type="match status" value="1"/>
</dbReference>
<dbReference type="Pfam" id="PF05651">
    <property type="entry name" value="Diacid_rec"/>
    <property type="match status" value="1"/>
</dbReference>
<dbReference type="PANTHER" id="PTHR33744:SF16">
    <property type="entry name" value="CARBOHYDRATE DIACID REGULATOR"/>
    <property type="match status" value="1"/>
</dbReference>
<protein>
    <submittedName>
        <fullName evidence="5">Helix-turn-helix domain-containing protein</fullName>
    </submittedName>
</protein>
<dbReference type="Gene3D" id="1.10.10.2840">
    <property type="entry name" value="PucR C-terminal helix-turn-helix domain"/>
    <property type="match status" value="1"/>
</dbReference>
<evidence type="ECO:0000313" key="5">
    <source>
        <dbReference type="EMBL" id="MBH0229423.1"/>
    </source>
</evidence>
<feature type="domain" description="PucR C-terminal helix-turn-helix" evidence="3">
    <location>
        <begin position="335"/>
        <end position="390"/>
    </location>
</feature>
<keyword evidence="6" id="KW-1185">Reference proteome</keyword>
<accession>A0A931MU18</accession>
<comment type="caution">
    <text evidence="5">The sequence shown here is derived from an EMBL/GenBank/DDBJ whole genome shotgun (WGS) entry which is preliminary data.</text>
</comment>
<dbReference type="PANTHER" id="PTHR33744">
    <property type="entry name" value="CARBOHYDRATE DIACID REGULATOR"/>
    <property type="match status" value="1"/>
</dbReference>
<gene>
    <name evidence="5" type="ORF">H0267_04265</name>
</gene>
<dbReference type="InterPro" id="IPR009057">
    <property type="entry name" value="Homeodomain-like_sf"/>
</dbReference>
<evidence type="ECO:0000259" key="2">
    <source>
        <dbReference type="Pfam" id="PF05651"/>
    </source>
</evidence>
<organism evidence="5 6">
    <name type="scientific">Halobacillus yeomjeoni</name>
    <dbReference type="NCBI Taxonomy" id="311194"/>
    <lineage>
        <taxon>Bacteria</taxon>
        <taxon>Bacillati</taxon>
        <taxon>Bacillota</taxon>
        <taxon>Bacilli</taxon>
        <taxon>Bacillales</taxon>
        <taxon>Bacillaceae</taxon>
        <taxon>Halobacillus</taxon>
    </lineage>
</organism>
<evidence type="ECO:0000313" key="6">
    <source>
        <dbReference type="Proteomes" id="UP000614490"/>
    </source>
</evidence>
<dbReference type="Pfam" id="PF13556">
    <property type="entry name" value="HTH_30"/>
    <property type="match status" value="1"/>
</dbReference>
<dbReference type="InterPro" id="IPR025736">
    <property type="entry name" value="PucR_C-HTH_dom"/>
</dbReference>
<dbReference type="InterPro" id="IPR041522">
    <property type="entry name" value="CdaR_GGDEF"/>
</dbReference>
<sequence>MHISQQVAQSIVQETQAITKQNINFMDHNAKIIASMDFERIGDFHEGAREVLRTENKVIISTGEEYEGAKPGINLPVRLNHQVVGVIGITGNPSEVNQLGELLKKMTEILIKEAYLDDQVELEKQARETFINEWVHQKYEDEKLLATRGWMFGINIHKPRVAVVLELAGFQEYWYERMENAEVDMKEEVHLQRYRRDIEHLITQHFPERHEHLLIPDGSSRYILLLSINPEDEKEKKKNKILFRLSRIKEALDLTYRQKIVIGIGGLCTNPEDMWKSLEEAERSLQYASDHDQNLSFFDDLGVESFMYDLPASVRQDFVERILKPDQLMKIPDSLETMKVFFQCRGSVTEAAQMMHIHKNTLQYRLKKIAELTGYDPRDIKDSTLLQVAVSFYRINKKTS</sequence>
<proteinExistence type="inferred from homology"/>
<dbReference type="RefSeq" id="WP_197316035.1">
    <property type="nucleotide sequence ID" value="NZ_JADZSC010000001.1"/>
</dbReference>
<evidence type="ECO:0000256" key="1">
    <source>
        <dbReference type="ARBA" id="ARBA00006754"/>
    </source>
</evidence>